<evidence type="ECO:0000313" key="1">
    <source>
        <dbReference type="EMBL" id="CAL8130847.1"/>
    </source>
</evidence>
<reference evidence="1 2" key="1">
    <citation type="submission" date="2024-08" db="EMBL/GenBank/DDBJ databases">
        <authorList>
            <person name="Cucini C."/>
            <person name="Frati F."/>
        </authorList>
    </citation>
    <scope>NUCLEOTIDE SEQUENCE [LARGE SCALE GENOMIC DNA]</scope>
</reference>
<keyword evidence="2" id="KW-1185">Reference proteome</keyword>
<gene>
    <name evidence="1" type="ORF">ODALV1_LOCUS23913</name>
</gene>
<dbReference type="Proteomes" id="UP001642540">
    <property type="component" value="Unassembled WGS sequence"/>
</dbReference>
<evidence type="ECO:0000313" key="2">
    <source>
        <dbReference type="Proteomes" id="UP001642540"/>
    </source>
</evidence>
<comment type="caution">
    <text evidence="1">The sequence shown here is derived from an EMBL/GenBank/DDBJ whole genome shotgun (WGS) entry which is preliminary data.</text>
</comment>
<proteinExistence type="predicted"/>
<evidence type="ECO:0008006" key="3">
    <source>
        <dbReference type="Google" id="ProtNLM"/>
    </source>
</evidence>
<accession>A0ABP1RME8</accession>
<dbReference type="EMBL" id="CAXLJM020000085">
    <property type="protein sequence ID" value="CAL8130847.1"/>
    <property type="molecule type" value="Genomic_DNA"/>
</dbReference>
<organism evidence="1 2">
    <name type="scientific">Orchesella dallaii</name>
    <dbReference type="NCBI Taxonomy" id="48710"/>
    <lineage>
        <taxon>Eukaryota</taxon>
        <taxon>Metazoa</taxon>
        <taxon>Ecdysozoa</taxon>
        <taxon>Arthropoda</taxon>
        <taxon>Hexapoda</taxon>
        <taxon>Collembola</taxon>
        <taxon>Entomobryomorpha</taxon>
        <taxon>Entomobryoidea</taxon>
        <taxon>Orchesellidae</taxon>
        <taxon>Orchesellinae</taxon>
        <taxon>Orchesella</taxon>
    </lineage>
</organism>
<name>A0ABP1RME8_9HEXA</name>
<sequence length="561" mass="61972">MDPTDVICSVDFERCPNNFLFCFHAKTILNIGNLEKLREQVEQQIASDPYGKLKLKISNKFGFQCWENLSKGSFDIKDHVKICPEVNSWEKTISQNGMMSLAKNVLHSSLHPRGKPDWEILLLPRVRMRGTLEHQLTSEVYSTVIIRINHAYMDANCAIRFINKVVLDEEDTPSTLNSTLNILDNTPHASFFKRLTFFIRVLLYGPAHIASIMWRNSGKNIFHQTSSNASYLQRSKLNWSCAALNKIKIAFNCDTKSIIAHAFLKSLYQSAEGKGVSLPPTVNLAFAHAMPSYRETKLENSFSAISRSLPTTGGPNQLHEIKKLMQINESNLDEVTAVFWMTKAAGCLPLKLYRLLRNSVPCPCTLSVVPSSERGLKFQGGSVERLFAVPPLLDGTHLSSCSEANVSSTFNQSGAWSFHLSSSLNLTQSIVISSPSPQRQYRPSHSIIFLLIASSLRLKSGSSRLKSGSSRILKSGSSRILKSGSSRILKSGSSRILKSGSSRILKSGSSRILKSGSSRILKSGSSRILKSGSSRILKSGSSRILKSGSSRILKSGSSRIL</sequence>
<protein>
    <recommendedName>
        <fullName evidence="3">O-acyltransferase WSD1 C-terminal domain-containing protein</fullName>
    </recommendedName>
</protein>